<evidence type="ECO:0000259" key="3">
    <source>
        <dbReference type="Pfam" id="PF02525"/>
    </source>
</evidence>
<proteinExistence type="inferred from homology"/>
<dbReference type="GO" id="GO:0003955">
    <property type="term" value="F:NAD(P)H dehydrogenase (quinone) activity"/>
    <property type="evidence" value="ECO:0007669"/>
    <property type="project" value="TreeGrafter"/>
</dbReference>
<dbReference type="Gene3D" id="3.40.50.360">
    <property type="match status" value="1"/>
</dbReference>
<protein>
    <submittedName>
        <fullName evidence="4">Flavodoxin family protein</fullName>
    </submittedName>
</protein>
<dbReference type="Proteomes" id="UP000250369">
    <property type="component" value="Unassembled WGS sequence"/>
</dbReference>
<evidence type="ECO:0000256" key="2">
    <source>
        <dbReference type="ARBA" id="ARBA00023002"/>
    </source>
</evidence>
<evidence type="ECO:0000256" key="1">
    <source>
        <dbReference type="ARBA" id="ARBA00006252"/>
    </source>
</evidence>
<dbReference type="GO" id="GO:0005829">
    <property type="term" value="C:cytosol"/>
    <property type="evidence" value="ECO:0007669"/>
    <property type="project" value="TreeGrafter"/>
</dbReference>
<evidence type="ECO:0000313" key="5">
    <source>
        <dbReference type="Proteomes" id="UP000250369"/>
    </source>
</evidence>
<sequence length="193" mass="22017">MNIMLVLAHPNKNSFNHAIALRIREGLEAQGHIVSFHDLYEETFDPVLYGDERDLLDPLVRQHRAELAATEGLVIIHPNWWGQPPAMLKGWIDKIICEGVAYRFNTGDDGSGIPEGLLHIRSALVVNTSNTPEVRELSAFKDPLDTIWRSCVLAYCGVQEIRRKVFRVVAGSTNAQREKWLWEAERLALYIFR</sequence>
<dbReference type="InterPro" id="IPR003680">
    <property type="entry name" value="Flavodoxin_fold"/>
</dbReference>
<feature type="domain" description="Flavodoxin-like fold" evidence="3">
    <location>
        <begin position="1"/>
        <end position="171"/>
    </location>
</feature>
<dbReference type="InterPro" id="IPR029039">
    <property type="entry name" value="Flavoprotein-like_sf"/>
</dbReference>
<evidence type="ECO:0000313" key="4">
    <source>
        <dbReference type="EMBL" id="RAV23348.1"/>
    </source>
</evidence>
<dbReference type="Pfam" id="PF02525">
    <property type="entry name" value="Flavodoxin_2"/>
    <property type="match status" value="1"/>
</dbReference>
<dbReference type="EMBL" id="QMFB01000001">
    <property type="protein sequence ID" value="RAV23348.1"/>
    <property type="molecule type" value="Genomic_DNA"/>
</dbReference>
<dbReference type="PANTHER" id="PTHR10204:SF34">
    <property type="entry name" value="NAD(P)H DEHYDROGENASE [QUINONE] 1 ISOFORM 1"/>
    <property type="match status" value="1"/>
</dbReference>
<comment type="caution">
    <text evidence="4">The sequence shown here is derived from an EMBL/GenBank/DDBJ whole genome shotgun (WGS) entry which is preliminary data.</text>
</comment>
<dbReference type="InterPro" id="IPR051545">
    <property type="entry name" value="NAD(P)H_dehydrogenase_qn"/>
</dbReference>
<dbReference type="AlphaFoldDB" id="A0A329MVU3"/>
<accession>A0A329MVU3</accession>
<dbReference type="SUPFAM" id="SSF52218">
    <property type="entry name" value="Flavoproteins"/>
    <property type="match status" value="1"/>
</dbReference>
<dbReference type="PANTHER" id="PTHR10204">
    <property type="entry name" value="NAD P H OXIDOREDUCTASE-RELATED"/>
    <property type="match status" value="1"/>
</dbReference>
<reference evidence="4 5" key="1">
    <citation type="journal article" date="2009" name="Int. J. Syst. Evol. Microbiol.">
        <title>Paenibacillus contaminans sp. nov., isolated from a contaminated laboratory plate.</title>
        <authorList>
            <person name="Chou J.H."/>
            <person name="Lee J.H."/>
            <person name="Lin M.C."/>
            <person name="Chang P.S."/>
            <person name="Arun A.B."/>
            <person name="Young C.C."/>
            <person name="Chen W.M."/>
        </authorList>
    </citation>
    <scope>NUCLEOTIDE SEQUENCE [LARGE SCALE GENOMIC DNA]</scope>
    <source>
        <strain evidence="4 5">CKOBP-6</strain>
    </source>
</reference>
<comment type="similarity">
    <text evidence="1">Belongs to the NAD(P)H dehydrogenase (quinone) family.</text>
</comment>
<dbReference type="OrthoDB" id="9798454at2"/>
<gene>
    <name evidence="4" type="ORF">DQG23_03910</name>
</gene>
<keyword evidence="2" id="KW-0560">Oxidoreductase</keyword>
<keyword evidence="5" id="KW-1185">Reference proteome</keyword>
<name>A0A329MVU3_9BACL</name>
<organism evidence="4 5">
    <name type="scientific">Paenibacillus contaminans</name>
    <dbReference type="NCBI Taxonomy" id="450362"/>
    <lineage>
        <taxon>Bacteria</taxon>
        <taxon>Bacillati</taxon>
        <taxon>Bacillota</taxon>
        <taxon>Bacilli</taxon>
        <taxon>Bacillales</taxon>
        <taxon>Paenibacillaceae</taxon>
        <taxon>Paenibacillus</taxon>
    </lineage>
</organism>